<gene>
    <name evidence="3" type="ORF">RDB_LOCUS18345</name>
</gene>
<dbReference type="Proteomes" id="UP000663888">
    <property type="component" value="Unassembled WGS sequence"/>
</dbReference>
<accession>A0A8H3ABD0</accession>
<sequence length="844" mass="94248">MARFPVLSSLVTLLCFLFWATRVSTPSHSDMSLRTIEIVPLIYPVPTISASTPIRSPCVGINRCKKSPVYKAWASKVVGSVNQARNYLNVRSIIRPYLRQVGRYVHQVTDILGRPTPDSLVGLVLLPTSGKLAAPPVHHWALVEEASVLRLAPPPPPPSRTLPVYFPPAPTSGPWNPPTPASGHGRVKNAEPVVKVNWDEWFQHAVLIGSTLILTTASFVLYFKAALSSVKCVEHRDTENDEVASYRDVIRSAVPLMTKPSASQAIQKPSTTPAINQQQSRTHSPLTVPLAVRSQPVMASGHGRVKNAEPVVKVNWDEWFQHAVLIGSTFILTTVSFVSYFKAALSSVKCVEHRDTEDDEVAACRDDICPVVPLLTKSSASQIARKSNVESTVNNQQGRPDLPLFTLLTAHCEPVLDETSSQTLDLVIWRAPIVILGQTALPVPPISIQLDGRIPSLKDPFGYRTACSAANRMVARQSEITRHSTFLNPMYTPKLTLVSHASTTVIPTHVFYPMTLPFPLNLAPRHVTLQRPREDAGIPADQKVAVTQRTPLLLEWWPESRVNIISPSVEEAAHPSLLVDSFTANRSYTPSIVRHSYHSHSLNVDHSVNSIPIRPLSESHVSSHAVQPVHNGVEFELDPSERSTSTLTSSLQPDLPLRHKPPPRIPPSFYRYANIRLEDLDAYPPEQRDEILRREIQLAEDRYRQDKSRRDRARLNIRWKRSEMGRKGDRLSTRRKCKEQLEEEEGLKRVMQARQRGEEEVFEGMGGPSRPVPEWLQVLVEVMCDWGSSGKNEKRMEGGLPKGILKRRVGEEVGKGKEKGEGKGKGKKSKVVRWVDEFGRRLAR</sequence>
<feature type="region of interest" description="Disordered" evidence="1">
    <location>
        <begin position="637"/>
        <end position="663"/>
    </location>
</feature>
<keyword evidence="2" id="KW-0732">Signal</keyword>
<feature type="signal peptide" evidence="2">
    <location>
        <begin position="1"/>
        <end position="25"/>
    </location>
</feature>
<evidence type="ECO:0000313" key="3">
    <source>
        <dbReference type="EMBL" id="CAE6417191.1"/>
    </source>
</evidence>
<organism evidence="3 4">
    <name type="scientific">Rhizoctonia solani</name>
    <dbReference type="NCBI Taxonomy" id="456999"/>
    <lineage>
        <taxon>Eukaryota</taxon>
        <taxon>Fungi</taxon>
        <taxon>Dikarya</taxon>
        <taxon>Basidiomycota</taxon>
        <taxon>Agaricomycotina</taxon>
        <taxon>Agaricomycetes</taxon>
        <taxon>Cantharellales</taxon>
        <taxon>Ceratobasidiaceae</taxon>
        <taxon>Rhizoctonia</taxon>
    </lineage>
</organism>
<protein>
    <submittedName>
        <fullName evidence="3">Uncharacterized protein</fullName>
    </submittedName>
</protein>
<feature type="region of interest" description="Disordered" evidence="1">
    <location>
        <begin position="790"/>
        <end position="830"/>
    </location>
</feature>
<name>A0A8H3ABD0_9AGAM</name>
<evidence type="ECO:0000313" key="4">
    <source>
        <dbReference type="Proteomes" id="UP000663888"/>
    </source>
</evidence>
<proteinExistence type="predicted"/>
<comment type="caution">
    <text evidence="3">The sequence shown here is derived from an EMBL/GenBank/DDBJ whole genome shotgun (WGS) entry which is preliminary data.</text>
</comment>
<feature type="region of interest" description="Disordered" evidence="1">
    <location>
        <begin position="261"/>
        <end position="282"/>
    </location>
</feature>
<evidence type="ECO:0000256" key="1">
    <source>
        <dbReference type="SAM" id="MobiDB-lite"/>
    </source>
</evidence>
<feature type="compositionally biased region" description="Basic and acidic residues" evidence="1">
    <location>
        <begin position="808"/>
        <end position="824"/>
    </location>
</feature>
<feature type="chain" id="PRO_5034229611" evidence="2">
    <location>
        <begin position="26"/>
        <end position="844"/>
    </location>
</feature>
<reference evidence="3" key="1">
    <citation type="submission" date="2021-01" db="EMBL/GenBank/DDBJ databases">
        <authorList>
            <person name="Kaushik A."/>
        </authorList>
    </citation>
    <scope>NUCLEOTIDE SEQUENCE</scope>
    <source>
        <strain evidence="3">AG4-R118</strain>
    </source>
</reference>
<evidence type="ECO:0000256" key="2">
    <source>
        <dbReference type="SAM" id="SignalP"/>
    </source>
</evidence>
<dbReference type="AlphaFoldDB" id="A0A8H3ABD0"/>
<dbReference type="EMBL" id="CAJMWX010000420">
    <property type="protein sequence ID" value="CAE6417191.1"/>
    <property type="molecule type" value="Genomic_DNA"/>
</dbReference>